<reference evidence="10 11" key="1">
    <citation type="submission" date="2019-07" db="EMBL/GenBank/DDBJ databases">
        <title>Whole genome shotgun sequence of Oceanobacillus sojae NBRC 105379.</title>
        <authorList>
            <person name="Hosoyama A."/>
            <person name="Uohara A."/>
            <person name="Ohji S."/>
            <person name="Ichikawa N."/>
        </authorList>
    </citation>
    <scope>NUCLEOTIDE SEQUENCE [LARGE SCALE GENOMIC DNA]</scope>
    <source>
        <strain evidence="10 11">NBRC 105379</strain>
    </source>
</reference>
<dbReference type="AlphaFoldDB" id="A0A511ZFE8"/>
<dbReference type="EC" id="3.4.16.4" evidence="4"/>
<feature type="domain" description="Penicillin-binding protein transpeptidase" evidence="7">
    <location>
        <begin position="350"/>
        <end position="661"/>
    </location>
</feature>
<evidence type="ECO:0000259" key="7">
    <source>
        <dbReference type="Pfam" id="PF00905"/>
    </source>
</evidence>
<dbReference type="InterPro" id="IPR005311">
    <property type="entry name" value="PBP_dimer"/>
</dbReference>
<gene>
    <name evidence="10" type="primary">pbp3</name>
    <name evidence="10" type="ORF">OSO01_08990</name>
</gene>
<proteinExistence type="inferred from homology"/>
<dbReference type="Pfam" id="PF05223">
    <property type="entry name" value="MecA_N"/>
    <property type="match status" value="1"/>
</dbReference>
<dbReference type="GO" id="GO:0005886">
    <property type="term" value="C:plasma membrane"/>
    <property type="evidence" value="ECO:0007669"/>
    <property type="project" value="TreeGrafter"/>
</dbReference>
<dbReference type="STRING" id="582851.GCA_900162665_04288"/>
<dbReference type="InterPro" id="IPR032710">
    <property type="entry name" value="NTF2-like_dom_sf"/>
</dbReference>
<dbReference type="GO" id="GO:0071972">
    <property type="term" value="F:peptidoglycan L,D-transpeptidase activity"/>
    <property type="evidence" value="ECO:0007669"/>
    <property type="project" value="TreeGrafter"/>
</dbReference>
<dbReference type="PROSITE" id="PS51257">
    <property type="entry name" value="PROKAR_LIPOPROTEIN"/>
    <property type="match status" value="1"/>
</dbReference>
<dbReference type="UniPathway" id="UPA00219"/>
<dbReference type="GO" id="GO:0071555">
    <property type="term" value="P:cell wall organization"/>
    <property type="evidence" value="ECO:0007669"/>
    <property type="project" value="TreeGrafter"/>
</dbReference>
<dbReference type="Gene3D" id="3.30.1390.30">
    <property type="entry name" value="Penicillin-binding protein 2a, domain 3"/>
    <property type="match status" value="1"/>
</dbReference>
<evidence type="ECO:0000256" key="6">
    <source>
        <dbReference type="ARBA" id="ARBA00034000"/>
    </source>
</evidence>
<evidence type="ECO:0000256" key="4">
    <source>
        <dbReference type="ARBA" id="ARBA00012448"/>
    </source>
</evidence>
<feature type="domain" description="Penicillin-binding protein dimerisation" evidence="8">
    <location>
        <begin position="152"/>
        <end position="317"/>
    </location>
</feature>
<dbReference type="OrthoDB" id="9766847at2"/>
<dbReference type="Gene3D" id="3.90.1310.10">
    <property type="entry name" value="Penicillin-binding protein 2a (Domain 2)"/>
    <property type="match status" value="1"/>
</dbReference>
<dbReference type="Proteomes" id="UP000321558">
    <property type="component" value="Unassembled WGS sequence"/>
</dbReference>
<comment type="caution">
    <text evidence="10">The sequence shown here is derived from an EMBL/GenBank/DDBJ whole genome shotgun (WGS) entry which is preliminary data.</text>
</comment>
<dbReference type="GO" id="GO:0046677">
    <property type="term" value="P:response to antibiotic"/>
    <property type="evidence" value="ECO:0007669"/>
    <property type="project" value="InterPro"/>
</dbReference>
<comment type="pathway">
    <text evidence="2">Cell wall biogenesis; peptidoglycan biosynthesis.</text>
</comment>
<sequence>MKGYRTIILIVMVFLLAVGCSKKEEPSEVLNGYISNWENRDFHAMYEQLSEEVKNKITEEAFIERYEAIYDGIGAENLQITSKVDTEEELKSEGDLITIPYSVEMDTTAGSIEYSHRVTLEQDDEGAWLVKWNSSQIFPQLSKGDKVKVKTIEAERGELTDKNGTGLAINEEANVIGVIPGMLEEDADQTKEKLAELLGVSVEEIDKALDASWVTPEVFVPIKTLPMEEDDIEAYEELPGVSSRVEKVRTYPLGASAAHLTGYVREISAEQLEELDGYTAGDVIGNAGLEKIFEEKLRGENGTHIYISNADGDLKETLAKKEPVDGEDIQLTIDAALQQEIYEQFEGDAGTSVALDPNTGAVLSLVSSPAYNPNAFVRGLSGEQWEKWSEDPDEPFLNRFTSRYAPGSVFKTITASIGLETGVTNPEKVRQINGLHWTKDDSWGDYYVTRVHDKANVNLRDAFVHSDNIYFAQEALEMGKDTFLEEAAGFGFGEEIPFPFVIPASNLTNNGEIDSEAQLADTAYGQGQVMMSPLHLALTYTPYLNEGNMLYPSLVEKDEPEVWKENLIGKETANLVKENLIQVVESPEGTAHTTYIPGTVIGGKSGTAEIKQSKEDDNGNENGWFVGFEETDPEILLVMMIEDVKDRGGSGYVISKAKNIFEYIQQGSN</sequence>
<dbReference type="Gene3D" id="3.40.710.10">
    <property type="entry name" value="DD-peptidase/beta-lactamase superfamily"/>
    <property type="match status" value="1"/>
</dbReference>
<evidence type="ECO:0000259" key="8">
    <source>
        <dbReference type="Pfam" id="PF03717"/>
    </source>
</evidence>
<dbReference type="InterPro" id="IPR036138">
    <property type="entry name" value="PBP_dimer_sf"/>
</dbReference>
<dbReference type="GO" id="GO:0008658">
    <property type="term" value="F:penicillin binding"/>
    <property type="evidence" value="ECO:0007669"/>
    <property type="project" value="InterPro"/>
</dbReference>
<name>A0A511ZFE8_9BACI</name>
<accession>A0A511ZFE8</accession>
<feature type="domain" description="NTF2-like N-terminal transpeptidase" evidence="9">
    <location>
        <begin position="26"/>
        <end position="145"/>
    </location>
</feature>
<evidence type="ECO:0000313" key="11">
    <source>
        <dbReference type="Proteomes" id="UP000321558"/>
    </source>
</evidence>
<dbReference type="InterPro" id="IPR012338">
    <property type="entry name" value="Beta-lactam/transpept-like"/>
</dbReference>
<protein>
    <recommendedName>
        <fullName evidence="4">serine-type D-Ala-D-Ala carboxypeptidase</fullName>
        <ecNumber evidence="4">3.4.16.4</ecNumber>
    </recommendedName>
</protein>
<dbReference type="Pfam" id="PF00905">
    <property type="entry name" value="Transpeptidase"/>
    <property type="match status" value="1"/>
</dbReference>
<comment type="similarity">
    <text evidence="3">Belongs to the transpeptidase family.</text>
</comment>
<dbReference type="GO" id="GO:0009002">
    <property type="term" value="F:serine-type D-Ala-D-Ala carboxypeptidase activity"/>
    <property type="evidence" value="ECO:0007669"/>
    <property type="project" value="UniProtKB-EC"/>
</dbReference>
<dbReference type="PANTHER" id="PTHR30627">
    <property type="entry name" value="PEPTIDOGLYCAN D,D-TRANSPEPTIDASE"/>
    <property type="match status" value="1"/>
</dbReference>
<dbReference type="InterPro" id="IPR050515">
    <property type="entry name" value="Beta-lactam/transpept"/>
</dbReference>
<evidence type="ECO:0000256" key="3">
    <source>
        <dbReference type="ARBA" id="ARBA00007171"/>
    </source>
</evidence>
<dbReference type="EMBL" id="BJYM01000003">
    <property type="protein sequence ID" value="GEN86160.1"/>
    <property type="molecule type" value="Genomic_DNA"/>
</dbReference>
<dbReference type="Gene3D" id="3.10.450.100">
    <property type="entry name" value="NTF2-like, domain 1"/>
    <property type="match status" value="1"/>
</dbReference>
<keyword evidence="5" id="KW-0472">Membrane</keyword>
<evidence type="ECO:0000256" key="2">
    <source>
        <dbReference type="ARBA" id="ARBA00004752"/>
    </source>
</evidence>
<keyword evidence="11" id="KW-1185">Reference proteome</keyword>
<dbReference type="RefSeq" id="WP_147209094.1">
    <property type="nucleotide sequence ID" value="NZ_BJYM01000003.1"/>
</dbReference>
<dbReference type="SUPFAM" id="SSF56601">
    <property type="entry name" value="beta-lactamase/transpeptidase-like"/>
    <property type="match status" value="1"/>
</dbReference>
<organism evidence="10 11">
    <name type="scientific">Oceanobacillus sojae</name>
    <dbReference type="NCBI Taxonomy" id="582851"/>
    <lineage>
        <taxon>Bacteria</taxon>
        <taxon>Bacillati</taxon>
        <taxon>Bacillota</taxon>
        <taxon>Bacilli</taxon>
        <taxon>Bacillales</taxon>
        <taxon>Bacillaceae</taxon>
        <taxon>Oceanobacillus</taxon>
    </lineage>
</organism>
<evidence type="ECO:0000259" key="9">
    <source>
        <dbReference type="Pfam" id="PF05223"/>
    </source>
</evidence>
<dbReference type="Pfam" id="PF03717">
    <property type="entry name" value="PBP_dimer"/>
    <property type="match status" value="1"/>
</dbReference>
<dbReference type="SUPFAM" id="SSF56519">
    <property type="entry name" value="Penicillin binding protein dimerisation domain"/>
    <property type="match status" value="1"/>
</dbReference>
<evidence type="ECO:0000256" key="5">
    <source>
        <dbReference type="ARBA" id="ARBA00023136"/>
    </source>
</evidence>
<dbReference type="GO" id="GO:0009252">
    <property type="term" value="P:peptidoglycan biosynthetic process"/>
    <property type="evidence" value="ECO:0007669"/>
    <property type="project" value="UniProtKB-UniPathway"/>
</dbReference>
<dbReference type="InterPro" id="IPR007887">
    <property type="entry name" value="MecA_N"/>
</dbReference>
<dbReference type="SUPFAM" id="SSF54427">
    <property type="entry name" value="NTF2-like"/>
    <property type="match status" value="1"/>
</dbReference>
<comment type="catalytic activity">
    <reaction evidence="6">
        <text>Preferential cleavage: (Ac)2-L-Lys-D-Ala-|-D-Ala. Also transpeptidation of peptidyl-alanyl moieties that are N-acyl substituents of D-alanine.</text>
        <dbReference type="EC" id="3.4.16.4"/>
    </reaction>
</comment>
<evidence type="ECO:0000256" key="1">
    <source>
        <dbReference type="ARBA" id="ARBA00004370"/>
    </source>
</evidence>
<dbReference type="InterPro" id="IPR001460">
    <property type="entry name" value="PCN-bd_Tpept"/>
</dbReference>
<evidence type="ECO:0000313" key="10">
    <source>
        <dbReference type="EMBL" id="GEN86160.1"/>
    </source>
</evidence>
<comment type="subcellular location">
    <subcellularLocation>
        <location evidence="1">Membrane</location>
    </subcellularLocation>
</comment>
<dbReference type="PANTHER" id="PTHR30627:SF25">
    <property type="entry name" value="PENICILLIN-BINDING PROTEIN 3"/>
    <property type="match status" value="1"/>
</dbReference>